<evidence type="ECO:0000256" key="1">
    <source>
        <dbReference type="ARBA" id="ARBA00004323"/>
    </source>
</evidence>
<dbReference type="EMBL" id="KQ971338">
    <property type="protein sequence ID" value="EFA01545.2"/>
    <property type="molecule type" value="Genomic_DNA"/>
</dbReference>
<sequence length="713" mass="83648">MSSFEAVQEFYVSNFVNIRSKKRNVFTCKFPRHWLIVLVLSTIIFLIIVNFVIPYNSVYKDLSSNTKLAYVSKEDEGQWNGQKKTHPLKETDKNPLHDKCETIHIGFVCSGYRSNLYLHTLLKSLFFYNINPIHFHIMVNKVSEKVLKTLFDTWNVPQSNTTFYDINDYIQDVRWVPNSHYSGIFGLLKLVFPKIIPLNVTKKIIVLDTDLTFVGDIIELWRLFEKFNNKQAVGIVENQSDYYLGKNTKIKPWPASGRGFNSGVLLYNLERLRRLDWPSLWPSVAKKVAIIYGSTRLGDQDIINAVLLQHTDLLYQVPCFWNTQLSDHALSYNCYNKFRVKVVHWNSPKKTHVLNKDGDYFRTLYQTFVEYNGNLLRRQLYYCDATQDAVNEPQTDLCAEFHRAKTSQWRTLLFFREYQHSAEENAKNDVTFVAQLSYDRLQMVEELVKYWQGPISLTFYVTDPEFQQCYNFIENSELLQDRTNIAYHAVFKDGEYHPINILRNVGLKNVATPFVFLADIDFLPMKGLYSVLKSHLNSIHDMKAKALIVPAFETQRYRSRVPKNKAQLLGMWEKKSIFPFRSDVWVAGHAPTNYTKWKSAIAPYKVKWEPDFEPYIVVSSDVTEYDNRFMGFGWNKVSHIMELEAQGYQWIVLPNAFIIHKPHAPSYDIAKFRTSPVYRMCLQNLKEEFIKDLDKKYGRLFDNKNTSFLLDIK</sequence>
<protein>
    <submittedName>
        <fullName evidence="11">Glycosyltransferase-like protein LARGE2</fullName>
    </submittedName>
</protein>
<reference evidence="11 12" key="1">
    <citation type="journal article" date="2008" name="Nature">
        <title>The genome of the model beetle and pest Tribolium castaneum.</title>
        <authorList>
            <consortium name="Tribolium Genome Sequencing Consortium"/>
            <person name="Richards S."/>
            <person name="Gibbs R.A."/>
            <person name="Weinstock G.M."/>
            <person name="Brown S.J."/>
            <person name="Denell R."/>
            <person name="Beeman R.W."/>
            <person name="Gibbs R."/>
            <person name="Beeman R.W."/>
            <person name="Brown S.J."/>
            <person name="Bucher G."/>
            <person name="Friedrich M."/>
            <person name="Grimmelikhuijzen C.J."/>
            <person name="Klingler M."/>
            <person name="Lorenzen M."/>
            <person name="Richards S."/>
            <person name="Roth S."/>
            <person name="Schroder R."/>
            <person name="Tautz D."/>
            <person name="Zdobnov E.M."/>
            <person name="Muzny D."/>
            <person name="Gibbs R.A."/>
            <person name="Weinstock G.M."/>
            <person name="Attaway T."/>
            <person name="Bell S."/>
            <person name="Buhay C.J."/>
            <person name="Chandrabose M.N."/>
            <person name="Chavez D."/>
            <person name="Clerk-Blankenburg K.P."/>
            <person name="Cree A."/>
            <person name="Dao M."/>
            <person name="Davis C."/>
            <person name="Chacko J."/>
            <person name="Dinh H."/>
            <person name="Dugan-Rocha S."/>
            <person name="Fowler G."/>
            <person name="Garner T.T."/>
            <person name="Garnes J."/>
            <person name="Gnirke A."/>
            <person name="Hawes A."/>
            <person name="Hernandez J."/>
            <person name="Hines S."/>
            <person name="Holder M."/>
            <person name="Hume J."/>
            <person name="Jhangiani S.N."/>
            <person name="Joshi V."/>
            <person name="Khan Z.M."/>
            <person name="Jackson L."/>
            <person name="Kovar C."/>
            <person name="Kowis A."/>
            <person name="Lee S."/>
            <person name="Lewis L.R."/>
            <person name="Margolis J."/>
            <person name="Morgan M."/>
            <person name="Nazareth L.V."/>
            <person name="Nguyen N."/>
            <person name="Okwuonu G."/>
            <person name="Parker D."/>
            <person name="Richards S."/>
            <person name="Ruiz S.J."/>
            <person name="Santibanez J."/>
            <person name="Savard J."/>
            <person name="Scherer S.E."/>
            <person name="Schneider B."/>
            <person name="Sodergren E."/>
            <person name="Tautz D."/>
            <person name="Vattahil S."/>
            <person name="Villasana D."/>
            <person name="White C.S."/>
            <person name="Wright R."/>
            <person name="Park Y."/>
            <person name="Beeman R.W."/>
            <person name="Lord J."/>
            <person name="Oppert B."/>
            <person name="Lorenzen M."/>
            <person name="Brown S."/>
            <person name="Wang L."/>
            <person name="Savard J."/>
            <person name="Tautz D."/>
            <person name="Richards S."/>
            <person name="Weinstock G."/>
            <person name="Gibbs R.A."/>
            <person name="Liu Y."/>
            <person name="Worley K."/>
            <person name="Weinstock G."/>
            <person name="Elsik C.G."/>
            <person name="Reese J.T."/>
            <person name="Elhaik E."/>
            <person name="Landan G."/>
            <person name="Graur D."/>
            <person name="Arensburger P."/>
            <person name="Atkinson P."/>
            <person name="Beeman R.W."/>
            <person name="Beidler J."/>
            <person name="Brown S.J."/>
            <person name="Demuth J.P."/>
            <person name="Drury D.W."/>
            <person name="Du Y.Z."/>
            <person name="Fujiwara H."/>
            <person name="Lorenzen M."/>
            <person name="Maselli V."/>
            <person name="Osanai M."/>
            <person name="Park Y."/>
            <person name="Robertson H.M."/>
            <person name="Tu Z."/>
            <person name="Wang J.J."/>
            <person name="Wang S."/>
            <person name="Richards S."/>
            <person name="Song H."/>
            <person name="Zhang L."/>
            <person name="Sodergren E."/>
            <person name="Werner D."/>
            <person name="Stanke M."/>
            <person name="Morgenstern B."/>
            <person name="Solovyev V."/>
            <person name="Kosarev P."/>
            <person name="Brown G."/>
            <person name="Chen H.C."/>
            <person name="Ermolaeva O."/>
            <person name="Hlavina W."/>
            <person name="Kapustin Y."/>
            <person name="Kiryutin B."/>
            <person name="Kitts P."/>
            <person name="Maglott D."/>
            <person name="Pruitt K."/>
            <person name="Sapojnikov V."/>
            <person name="Souvorov A."/>
            <person name="Mackey A.J."/>
            <person name="Waterhouse R.M."/>
            <person name="Wyder S."/>
            <person name="Zdobnov E.M."/>
            <person name="Zdobnov E.M."/>
            <person name="Wyder S."/>
            <person name="Kriventseva E.V."/>
            <person name="Kadowaki T."/>
            <person name="Bork P."/>
            <person name="Aranda M."/>
            <person name="Bao R."/>
            <person name="Beermann A."/>
            <person name="Berns N."/>
            <person name="Bolognesi R."/>
            <person name="Bonneton F."/>
            <person name="Bopp D."/>
            <person name="Brown S.J."/>
            <person name="Bucher G."/>
            <person name="Butts T."/>
            <person name="Chaumot A."/>
            <person name="Denell R.E."/>
            <person name="Ferrier D.E."/>
            <person name="Friedrich M."/>
            <person name="Gordon C.M."/>
            <person name="Jindra M."/>
            <person name="Klingler M."/>
            <person name="Lan Q."/>
            <person name="Lattorff H.M."/>
            <person name="Laudet V."/>
            <person name="von Levetsow C."/>
            <person name="Liu Z."/>
            <person name="Lutz R."/>
            <person name="Lynch J.A."/>
            <person name="da Fonseca R.N."/>
            <person name="Posnien N."/>
            <person name="Reuter R."/>
            <person name="Roth S."/>
            <person name="Savard J."/>
            <person name="Schinko J.B."/>
            <person name="Schmitt C."/>
            <person name="Schoppmeier M."/>
            <person name="Schroder R."/>
            <person name="Shippy T.D."/>
            <person name="Simonnet F."/>
            <person name="Marques-Souza H."/>
            <person name="Tautz D."/>
            <person name="Tomoyasu Y."/>
            <person name="Trauner J."/>
            <person name="Van der Zee M."/>
            <person name="Vervoort M."/>
            <person name="Wittkopp N."/>
            <person name="Wimmer E.A."/>
            <person name="Yang X."/>
            <person name="Jones A.K."/>
            <person name="Sattelle D.B."/>
            <person name="Ebert P.R."/>
            <person name="Nelson D."/>
            <person name="Scott J.G."/>
            <person name="Beeman R.W."/>
            <person name="Muthukrishnan S."/>
            <person name="Kramer K.J."/>
            <person name="Arakane Y."/>
            <person name="Beeman R.W."/>
            <person name="Zhu Q."/>
            <person name="Hogenkamp D."/>
            <person name="Dixit R."/>
            <person name="Oppert B."/>
            <person name="Jiang H."/>
            <person name="Zou Z."/>
            <person name="Marshall J."/>
            <person name="Elpidina E."/>
            <person name="Vinokurov K."/>
            <person name="Oppert C."/>
            <person name="Zou Z."/>
            <person name="Evans J."/>
            <person name="Lu Z."/>
            <person name="Zhao P."/>
            <person name="Sumathipala N."/>
            <person name="Altincicek B."/>
            <person name="Vilcinskas A."/>
            <person name="Williams M."/>
            <person name="Hultmark D."/>
            <person name="Hetru C."/>
            <person name="Jiang H."/>
            <person name="Grimmelikhuijzen C.J."/>
            <person name="Hauser F."/>
            <person name="Cazzamali G."/>
            <person name="Williamson M."/>
            <person name="Park Y."/>
            <person name="Li B."/>
            <person name="Tanaka Y."/>
            <person name="Predel R."/>
            <person name="Neupert S."/>
            <person name="Schachtner J."/>
            <person name="Verleyen P."/>
            <person name="Raible F."/>
            <person name="Bork P."/>
            <person name="Friedrich M."/>
            <person name="Walden K.K."/>
            <person name="Robertson H.M."/>
            <person name="Angeli S."/>
            <person name="Foret S."/>
            <person name="Bucher G."/>
            <person name="Schuetz S."/>
            <person name="Maleszka R."/>
            <person name="Wimmer E.A."/>
            <person name="Beeman R.W."/>
            <person name="Lorenzen M."/>
            <person name="Tomoyasu Y."/>
            <person name="Miller S.C."/>
            <person name="Grossmann D."/>
            <person name="Bucher G."/>
        </authorList>
    </citation>
    <scope>NUCLEOTIDE SEQUENCE [LARGE SCALE GENOMIC DNA]</scope>
    <source>
        <strain evidence="11 12">Georgia GA2</strain>
    </source>
</reference>
<evidence type="ECO:0000313" key="12">
    <source>
        <dbReference type="Proteomes" id="UP000007266"/>
    </source>
</evidence>
<dbReference type="OMA" id="EPYEVSW"/>
<evidence type="ECO:0000256" key="7">
    <source>
        <dbReference type="ARBA" id="ARBA00023034"/>
    </source>
</evidence>
<dbReference type="SUPFAM" id="SSF53448">
    <property type="entry name" value="Nucleotide-diphospho-sugar transferases"/>
    <property type="match status" value="1"/>
</dbReference>
<dbReference type="Gene3D" id="3.90.550.10">
    <property type="entry name" value="Spore Coat Polysaccharide Biosynthesis Protein SpsA, Chain A"/>
    <property type="match status" value="1"/>
</dbReference>
<gene>
    <name evidence="11" type="primary">AUGUSTUS-3.0.2_07106</name>
    <name evidence="11" type="ORF">TcasGA2_TC007106</name>
</gene>
<evidence type="ECO:0000313" key="11">
    <source>
        <dbReference type="EMBL" id="EFA01545.2"/>
    </source>
</evidence>
<dbReference type="GO" id="GO:0015020">
    <property type="term" value="F:glucuronosyltransferase activity"/>
    <property type="evidence" value="ECO:0000318"/>
    <property type="project" value="GO_Central"/>
</dbReference>
<keyword evidence="5" id="KW-0735">Signal-anchor</keyword>
<dbReference type="PANTHER" id="PTHR12270">
    <property type="entry name" value="GLYCOSYLTRANSFERASE-RELATED"/>
    <property type="match status" value="1"/>
</dbReference>
<keyword evidence="12" id="KW-1185">Reference proteome</keyword>
<dbReference type="GO" id="GO:0035269">
    <property type="term" value="P:protein O-linked glycosylation via mannose"/>
    <property type="evidence" value="ECO:0000318"/>
    <property type="project" value="GO_Central"/>
</dbReference>
<dbReference type="Proteomes" id="UP000007266">
    <property type="component" value="Linkage group 4"/>
</dbReference>
<evidence type="ECO:0000256" key="4">
    <source>
        <dbReference type="ARBA" id="ARBA00022692"/>
    </source>
</evidence>
<reference evidence="11 12" key="2">
    <citation type="journal article" date="2010" name="Nucleic Acids Res.">
        <title>BeetleBase in 2010: revisions to provide comprehensive genomic information for Tribolium castaneum.</title>
        <authorList>
            <person name="Kim H.S."/>
            <person name="Murphy T."/>
            <person name="Xia J."/>
            <person name="Caragea D."/>
            <person name="Park Y."/>
            <person name="Beeman R.W."/>
            <person name="Lorenzen M.D."/>
            <person name="Butcher S."/>
            <person name="Manak J.R."/>
            <person name="Brown S.J."/>
        </authorList>
    </citation>
    <scope>NUCLEOTIDE SEQUENCE [LARGE SCALE GENOMIC DNA]</scope>
    <source>
        <strain evidence="11 12">Georgia GA2</strain>
    </source>
</reference>
<dbReference type="AlphaFoldDB" id="D2A1E1"/>
<dbReference type="HOGENOM" id="CLU_019238_3_2_1"/>
<comment type="subcellular location">
    <subcellularLocation>
        <location evidence="1">Golgi apparatus membrane</location>
        <topology evidence="1">Single-pass type II membrane protein</topology>
    </subcellularLocation>
</comment>
<keyword evidence="3" id="KW-0808">Transferase</keyword>
<dbReference type="InParanoid" id="D2A1E1"/>
<evidence type="ECO:0000256" key="6">
    <source>
        <dbReference type="ARBA" id="ARBA00022989"/>
    </source>
</evidence>
<keyword evidence="9" id="KW-0325">Glycoprotein</keyword>
<evidence type="ECO:0000256" key="9">
    <source>
        <dbReference type="ARBA" id="ARBA00023180"/>
    </source>
</evidence>
<keyword evidence="7" id="KW-0333">Golgi apparatus</keyword>
<dbReference type="GO" id="GO:0000139">
    <property type="term" value="C:Golgi membrane"/>
    <property type="evidence" value="ECO:0007669"/>
    <property type="project" value="UniProtKB-SubCell"/>
</dbReference>
<dbReference type="GO" id="GO:0005794">
    <property type="term" value="C:Golgi apparatus"/>
    <property type="evidence" value="ECO:0000318"/>
    <property type="project" value="GO_Central"/>
</dbReference>
<evidence type="ECO:0000256" key="5">
    <source>
        <dbReference type="ARBA" id="ARBA00022968"/>
    </source>
</evidence>
<dbReference type="InterPro" id="IPR029044">
    <property type="entry name" value="Nucleotide-diphossugar_trans"/>
</dbReference>
<evidence type="ECO:0000256" key="2">
    <source>
        <dbReference type="ARBA" id="ARBA00022676"/>
    </source>
</evidence>
<evidence type="ECO:0000256" key="8">
    <source>
        <dbReference type="ARBA" id="ARBA00023136"/>
    </source>
</evidence>
<proteinExistence type="predicted"/>
<dbReference type="GO" id="GO:0042285">
    <property type="term" value="F:xylosyltransferase activity"/>
    <property type="evidence" value="ECO:0000318"/>
    <property type="project" value="GO_Central"/>
</dbReference>
<dbReference type="InterPro" id="IPR002495">
    <property type="entry name" value="Glyco_trans_8"/>
</dbReference>
<evidence type="ECO:0000256" key="10">
    <source>
        <dbReference type="SAM" id="Phobius"/>
    </source>
</evidence>
<evidence type="ECO:0000256" key="3">
    <source>
        <dbReference type="ARBA" id="ARBA00022679"/>
    </source>
</evidence>
<keyword evidence="4 10" id="KW-0812">Transmembrane</keyword>
<feature type="transmembrane region" description="Helical" evidence="10">
    <location>
        <begin position="33"/>
        <end position="53"/>
    </location>
</feature>
<dbReference type="Pfam" id="PF01501">
    <property type="entry name" value="Glyco_transf_8"/>
    <property type="match status" value="1"/>
</dbReference>
<name>D2A1E1_TRICA</name>
<dbReference type="STRING" id="7070.D2A1E1"/>
<dbReference type="FunFam" id="3.90.550.10:FF:000229">
    <property type="entry name" value="Glycosyltransferase-like protein LARGE"/>
    <property type="match status" value="1"/>
</dbReference>
<keyword evidence="8 10" id="KW-0472">Membrane</keyword>
<dbReference type="Pfam" id="PF13896">
    <property type="entry name" value="Glyco_transf_49"/>
    <property type="match status" value="2"/>
</dbReference>
<organism evidence="11 12">
    <name type="scientific">Tribolium castaneum</name>
    <name type="common">Red flour beetle</name>
    <dbReference type="NCBI Taxonomy" id="7070"/>
    <lineage>
        <taxon>Eukaryota</taxon>
        <taxon>Metazoa</taxon>
        <taxon>Ecdysozoa</taxon>
        <taxon>Arthropoda</taxon>
        <taxon>Hexapoda</taxon>
        <taxon>Insecta</taxon>
        <taxon>Pterygota</taxon>
        <taxon>Neoptera</taxon>
        <taxon>Endopterygota</taxon>
        <taxon>Coleoptera</taxon>
        <taxon>Polyphaga</taxon>
        <taxon>Cucujiformia</taxon>
        <taxon>Tenebrionidae</taxon>
        <taxon>Tenebrionidae incertae sedis</taxon>
        <taxon>Tribolium</taxon>
    </lineage>
</organism>
<dbReference type="PANTHER" id="PTHR12270:SF25">
    <property type="entry name" value="GLYCOSYLTRANSFERASE-LIKE PROTEIN LARGE"/>
    <property type="match status" value="1"/>
</dbReference>
<dbReference type="eggNOG" id="KOG3765">
    <property type="taxonomic scope" value="Eukaryota"/>
</dbReference>
<dbReference type="FunFam" id="3.90.550.10:FF:000016">
    <property type="entry name" value="LARGE xylosyl- and glucuronyltransferase 2"/>
    <property type="match status" value="1"/>
</dbReference>
<keyword evidence="2" id="KW-0328">Glycosyltransferase</keyword>
<keyword evidence="6 10" id="KW-1133">Transmembrane helix</keyword>
<dbReference type="InterPro" id="IPR051292">
    <property type="entry name" value="Xyl/GlcA_transferase"/>
</dbReference>
<accession>D2A1E1</accession>